<keyword evidence="2" id="KW-0812">Transmembrane</keyword>
<reference evidence="3 4" key="2">
    <citation type="journal article" date="2011" name="Genome Res.">
        <title>Chromosome and gene copy number variation allow major structural change between species and strains of Leishmania.</title>
        <authorList>
            <person name="Rogers M.B."/>
            <person name="Hilley J.D."/>
            <person name="Dickens N.J."/>
            <person name="Wilkes J."/>
            <person name="Bates P.A."/>
            <person name="Depledge D.P."/>
            <person name="Harris D."/>
            <person name="Her Y."/>
            <person name="Herzyk P."/>
            <person name="Imamura H."/>
            <person name="Otto T.D."/>
            <person name="Sanders M."/>
            <person name="Seeger K."/>
            <person name="Dujardin J.C."/>
            <person name="Berriman M."/>
            <person name="Smith D.F."/>
            <person name="Hertz-Fowler C."/>
            <person name="Mottram J.C."/>
        </authorList>
    </citation>
    <scope>NUCLEOTIDE SEQUENCE [LARGE SCALE GENOMIC DNA]</scope>
    <source>
        <strain evidence="4">MHOM/IL/81/Friedlin</strain>
    </source>
</reference>
<organism evidence="3 4">
    <name type="scientific">Leishmania major</name>
    <dbReference type="NCBI Taxonomy" id="5664"/>
    <lineage>
        <taxon>Eukaryota</taxon>
        <taxon>Discoba</taxon>
        <taxon>Euglenozoa</taxon>
        <taxon>Kinetoplastea</taxon>
        <taxon>Metakinetoplastina</taxon>
        <taxon>Trypanosomatida</taxon>
        <taxon>Trypanosomatidae</taxon>
        <taxon>Leishmaniinae</taxon>
        <taxon>Leishmania</taxon>
    </lineage>
</organism>
<dbReference type="VEuPathDB" id="TriTrypDB:LMJFC_360020050"/>
<name>E9AG14_LEIMA</name>
<feature type="transmembrane region" description="Helical" evidence="2">
    <location>
        <begin position="48"/>
        <end position="66"/>
    </location>
</feature>
<feature type="compositionally biased region" description="Basic and acidic residues" evidence="1">
    <location>
        <begin position="119"/>
        <end position="134"/>
    </location>
</feature>
<reference evidence="3 4" key="1">
    <citation type="journal article" date="2005" name="Science">
        <title>The genome of the kinetoplastid parasite, Leishmania major.</title>
        <authorList>
            <person name="Ivens A.C."/>
            <person name="Peacock C.S."/>
            <person name="Worthey E.A."/>
            <person name="Murphy L."/>
            <person name="Aggarwal G."/>
            <person name="Berriman M."/>
            <person name="Sisk E."/>
            <person name="Rajandream M.A."/>
            <person name="Adlem E."/>
            <person name="Aert R."/>
            <person name="Anupama A."/>
            <person name="Apostolou Z."/>
            <person name="Attipoe P."/>
            <person name="Bason N."/>
            <person name="Bauser C."/>
            <person name="Beck A."/>
            <person name="Beverley S.M."/>
            <person name="Bianchettin G."/>
            <person name="Borzym K."/>
            <person name="Bothe G."/>
            <person name="Bruschi C.V."/>
            <person name="Collins M."/>
            <person name="Cadag E."/>
            <person name="Ciarloni L."/>
            <person name="Clayton C."/>
            <person name="Coulson R.M."/>
            <person name="Cronin A."/>
            <person name="Cruz A.K."/>
            <person name="Davies R.M."/>
            <person name="De Gaudenzi J."/>
            <person name="Dobson D.E."/>
            <person name="Duesterhoeft A."/>
            <person name="Fazelina G."/>
            <person name="Fosker N."/>
            <person name="Frasch A.C."/>
            <person name="Fraser A."/>
            <person name="Fuchs M."/>
            <person name="Gabel C."/>
            <person name="Goble A."/>
            <person name="Goffeau A."/>
            <person name="Harris D."/>
            <person name="Hertz-Fowler C."/>
            <person name="Hilbert H."/>
            <person name="Horn D."/>
            <person name="Huang Y."/>
            <person name="Klages S."/>
            <person name="Knights A."/>
            <person name="Kube M."/>
            <person name="Larke N."/>
            <person name="Litvin L."/>
            <person name="Lord A."/>
            <person name="Louie T."/>
            <person name="Marra M."/>
            <person name="Masuy D."/>
            <person name="Matthews K."/>
            <person name="Michaeli S."/>
            <person name="Mottram J.C."/>
            <person name="Muller-Auer S."/>
            <person name="Munden H."/>
            <person name="Nelson S."/>
            <person name="Norbertczak H."/>
            <person name="Oliver K."/>
            <person name="O'neil S."/>
            <person name="Pentony M."/>
            <person name="Pohl T.M."/>
            <person name="Price C."/>
            <person name="Purnelle B."/>
            <person name="Quail M.A."/>
            <person name="Rabbinowitsch E."/>
            <person name="Reinhardt R."/>
            <person name="Rieger M."/>
            <person name="Rinta J."/>
            <person name="Robben J."/>
            <person name="Robertson L."/>
            <person name="Ruiz J.C."/>
            <person name="Rutter S."/>
            <person name="Saunders D."/>
            <person name="Schafer M."/>
            <person name="Schein J."/>
            <person name="Schwartz D.C."/>
            <person name="Seeger K."/>
            <person name="Seyler A."/>
            <person name="Sharp S."/>
            <person name="Shin H."/>
            <person name="Sivam D."/>
            <person name="Squares R."/>
            <person name="Squares S."/>
            <person name="Tosato V."/>
            <person name="Vogt C."/>
            <person name="Volckaert G."/>
            <person name="Wambutt R."/>
            <person name="Warren T."/>
            <person name="Wedler H."/>
            <person name="Woodward J."/>
            <person name="Zhou S."/>
            <person name="Zimmermann W."/>
            <person name="Smith D.F."/>
            <person name="Blackwell J.M."/>
            <person name="Stuart K.D."/>
            <person name="Barrell B."/>
            <person name="Myler P.J."/>
        </authorList>
    </citation>
    <scope>NUCLEOTIDE SEQUENCE [LARGE SCALE GENOMIC DNA]</scope>
    <source>
        <strain evidence="4">MHOM/IL/81/Friedlin</strain>
    </source>
</reference>
<evidence type="ECO:0000256" key="1">
    <source>
        <dbReference type="SAM" id="MobiDB-lite"/>
    </source>
</evidence>
<accession>E9AG14</accession>
<proteinExistence type="predicted"/>
<dbReference type="AlphaFoldDB" id="E9AG14"/>
<feature type="transmembrane region" description="Helical" evidence="2">
    <location>
        <begin position="21"/>
        <end position="42"/>
    </location>
</feature>
<keyword evidence="2" id="KW-1133">Transmembrane helix</keyword>
<evidence type="ECO:0000313" key="4">
    <source>
        <dbReference type="Proteomes" id="UP000000542"/>
    </source>
</evidence>
<gene>
    <name evidence="3" type="ORF">LMJF_36_1265</name>
</gene>
<evidence type="ECO:0000256" key="2">
    <source>
        <dbReference type="SAM" id="Phobius"/>
    </source>
</evidence>
<dbReference type="Proteomes" id="UP000000542">
    <property type="component" value="Chromosome 36"/>
</dbReference>
<sequence length="134" mass="15628">MEVLSHPSLRADTYKSIYINIYIHIYVYLCVTGGIAACAQGLFAGSPFVSLLPFNFFFYSSLWRCISSYIQAGTRVHTRTGTHHKENNNNQKETKLGFSSIYLSVYRWEKKTKYNNNGNKEKRKEEKKRELLEE</sequence>
<dbReference type="RefSeq" id="XP_003722934.1">
    <property type="nucleotide sequence ID" value="XM_003722886.1"/>
</dbReference>
<dbReference type="GeneID" id="12983043"/>
<evidence type="ECO:0000313" key="3">
    <source>
        <dbReference type="EMBL" id="CBZ05898.1"/>
    </source>
</evidence>
<dbReference type="EMBL" id="FR796432">
    <property type="protein sequence ID" value="CBZ05898.1"/>
    <property type="molecule type" value="Genomic_DNA"/>
</dbReference>
<dbReference type="InParanoid" id="E9AG14"/>
<dbReference type="KEGG" id="lma:LMJF_36_1265"/>
<protein>
    <submittedName>
        <fullName evidence="3">Uncharacterized protein</fullName>
    </submittedName>
</protein>
<feature type="region of interest" description="Disordered" evidence="1">
    <location>
        <begin position="115"/>
        <end position="134"/>
    </location>
</feature>
<dbReference type="HOGENOM" id="CLU_1900248_0_0_1"/>
<keyword evidence="4" id="KW-1185">Reference proteome</keyword>
<keyword evidence="2" id="KW-0472">Membrane</keyword>
<dbReference type="VEuPathDB" id="TriTrypDB:LmjF.36.1265"/>